<dbReference type="RefSeq" id="WP_184114614.1">
    <property type="nucleotide sequence ID" value="NZ_BNAJ01000011.1"/>
</dbReference>
<dbReference type="AlphaFoldDB" id="A0A7W8KJT8"/>
<protein>
    <submittedName>
        <fullName evidence="2">Uncharacterized protein</fullName>
    </submittedName>
</protein>
<evidence type="ECO:0000313" key="1">
    <source>
        <dbReference type="EMBL" id="GHF57328.1"/>
    </source>
</evidence>
<evidence type="ECO:0000313" key="3">
    <source>
        <dbReference type="Proteomes" id="UP000539473"/>
    </source>
</evidence>
<gene>
    <name evidence="1" type="ORF">GCM10017781_37100</name>
    <name evidence="2" type="ORF">HNQ07_003772</name>
</gene>
<name>A0A7W8KJT8_9DEIO</name>
<organism evidence="2 3">
    <name type="scientific">Deinococcus metalli</name>
    <dbReference type="NCBI Taxonomy" id="1141878"/>
    <lineage>
        <taxon>Bacteria</taxon>
        <taxon>Thermotogati</taxon>
        <taxon>Deinococcota</taxon>
        <taxon>Deinococci</taxon>
        <taxon>Deinococcales</taxon>
        <taxon>Deinococcaceae</taxon>
        <taxon>Deinococcus</taxon>
    </lineage>
</organism>
<comment type="caution">
    <text evidence="2">The sequence shown here is derived from an EMBL/GenBank/DDBJ whole genome shotgun (WGS) entry which is preliminary data.</text>
</comment>
<reference evidence="1" key="4">
    <citation type="submission" date="2024-05" db="EMBL/GenBank/DDBJ databases">
        <authorList>
            <person name="Sun Q."/>
            <person name="Zhou Y."/>
        </authorList>
    </citation>
    <scope>NUCLEOTIDE SEQUENCE</scope>
    <source>
        <strain evidence="1">CGMCC 1.18437</strain>
    </source>
</reference>
<dbReference type="Proteomes" id="UP000619376">
    <property type="component" value="Unassembled WGS sequence"/>
</dbReference>
<reference evidence="1" key="1">
    <citation type="journal article" date="2014" name="Int. J. Syst. Evol. Microbiol.">
        <title>Complete genome of a new Firmicutes species belonging to the dominant human colonic microbiota ('Ruminococcus bicirculans') reveals two chromosomes and a selective capacity to utilize plant glucans.</title>
        <authorList>
            <consortium name="NISC Comparative Sequencing Program"/>
            <person name="Wegmann U."/>
            <person name="Louis P."/>
            <person name="Goesmann A."/>
            <person name="Henrissat B."/>
            <person name="Duncan S.H."/>
            <person name="Flint H.J."/>
        </authorList>
    </citation>
    <scope>NUCLEOTIDE SEQUENCE</scope>
    <source>
        <strain evidence="1">CGMCC 1.18437</strain>
    </source>
</reference>
<keyword evidence="4" id="KW-1185">Reference proteome</keyword>
<reference evidence="2 3" key="3">
    <citation type="submission" date="2020-08" db="EMBL/GenBank/DDBJ databases">
        <title>Genomic Encyclopedia of Type Strains, Phase IV (KMG-IV): sequencing the most valuable type-strain genomes for metagenomic binning, comparative biology and taxonomic classification.</title>
        <authorList>
            <person name="Goeker M."/>
        </authorList>
    </citation>
    <scope>NUCLEOTIDE SEQUENCE [LARGE SCALE GENOMIC DNA]</scope>
    <source>
        <strain evidence="2 3">DSM 27521</strain>
    </source>
</reference>
<sequence length="600" mass="66076">MTFWPELVELFEYKVADLVAGRVPRGGRRSLLNLRSDLLTAELEPPLQRRLIEADRQFRTYTKTGLAPQTSTTVVQRAIPAAAWQAPVTARPDEALAWEELQRLAWHDRLVTEVQGLIAAWSRELNLISLRVLYTATENAERLLHAGQEPLAVPTSNDPLVSLLDRTVQEHLTQTVAALLSSRDGEVRLRAALSELHETPFPRHPDEDVLTARIEAANRERLTAEERAALVRALQDQYPLPRDPRERPAIREAVRALGQKLEPLLAGAPRSTLGTVPHHSVLYAPQPELALGVADDAADELVVYLPGGQAARWRGVDWRWQFIAPQWQLLAGSHVALLRPLDPPAGRRVRLDTPQGTFKVFVSGQYALLRAEVKPEEELGRRAAVGRTVALLLEPSGEYAFLRLARATAQLLRDGRVDPQALGPRSAERYKVATQPALLTFARRGVTTLLARLAALSPEEVTRHVQDAGRALGLSAERGVRLTESLHAAMHRPEPLPVPVSTTQLDVPLDGRLVSVQLLDEPLTLLVGGRALTLRQDFQGRLAAVLPGFAAQYLQDLLVVRLQDLSVVLARHGRWLTAAAELDSPDVTGAGDLPTLLVDG</sequence>
<dbReference type="EMBL" id="BNAJ01000011">
    <property type="protein sequence ID" value="GHF57328.1"/>
    <property type="molecule type" value="Genomic_DNA"/>
</dbReference>
<dbReference type="EMBL" id="JACHFK010000011">
    <property type="protein sequence ID" value="MBB5378271.1"/>
    <property type="molecule type" value="Genomic_DNA"/>
</dbReference>
<dbReference type="Proteomes" id="UP000539473">
    <property type="component" value="Unassembled WGS sequence"/>
</dbReference>
<proteinExistence type="predicted"/>
<evidence type="ECO:0000313" key="2">
    <source>
        <dbReference type="EMBL" id="MBB5378271.1"/>
    </source>
</evidence>
<accession>A0A7W8KJT8</accession>
<evidence type="ECO:0000313" key="4">
    <source>
        <dbReference type="Proteomes" id="UP000619376"/>
    </source>
</evidence>
<reference evidence="4" key="2">
    <citation type="journal article" date="2019" name="Int. J. Syst. Evol. Microbiol.">
        <title>The Global Catalogue of Microorganisms (GCM) 10K type strain sequencing project: providing services to taxonomists for standard genome sequencing and annotation.</title>
        <authorList>
            <consortium name="The Broad Institute Genomics Platform"/>
            <consortium name="The Broad Institute Genome Sequencing Center for Infectious Disease"/>
            <person name="Wu L."/>
            <person name="Ma J."/>
        </authorList>
    </citation>
    <scope>NUCLEOTIDE SEQUENCE [LARGE SCALE GENOMIC DNA]</scope>
    <source>
        <strain evidence="4">CGMCC 1.18437</strain>
    </source>
</reference>